<dbReference type="InterPro" id="IPR021309">
    <property type="entry name" value="YgaP-like_TM"/>
</dbReference>
<evidence type="ECO:0000256" key="1">
    <source>
        <dbReference type="SAM" id="Phobius"/>
    </source>
</evidence>
<evidence type="ECO:0000259" key="2">
    <source>
        <dbReference type="Pfam" id="PF11127"/>
    </source>
</evidence>
<feature type="transmembrane region" description="Helical" evidence="1">
    <location>
        <begin position="7"/>
        <end position="23"/>
    </location>
</feature>
<dbReference type="RefSeq" id="WP_054197558.1">
    <property type="nucleotide sequence ID" value="NZ_JNOC01000015.1"/>
</dbReference>
<reference evidence="3 4" key="1">
    <citation type="submission" date="2014-06" db="EMBL/GenBank/DDBJ databases">
        <title>Helicobacter pullorum isolates in fresh chicken meat - phenotypic and genotypic features.</title>
        <authorList>
            <person name="Borges V."/>
            <person name="Santos A."/>
            <person name="Correia C.B."/>
            <person name="Saraiva M."/>
            <person name="Menard A."/>
            <person name="Vieira L."/>
            <person name="Sampaio D.A."/>
            <person name="Gomes J.P."/>
            <person name="Oleastro M."/>
        </authorList>
    </citation>
    <scope>NUCLEOTIDE SEQUENCE [LARGE SCALE GENOMIC DNA]</scope>
    <source>
        <strain evidence="3 4">229334/12</strain>
    </source>
</reference>
<keyword evidence="1" id="KW-1133">Transmembrane helix</keyword>
<dbReference type="EMBL" id="JNOC01000015">
    <property type="protein sequence ID" value="KPH56479.1"/>
    <property type="molecule type" value="Genomic_DNA"/>
</dbReference>
<accession>A0A0N0LUJ6</accession>
<dbReference type="PATRIC" id="fig|35818.11.peg.357"/>
<dbReference type="Pfam" id="PF11127">
    <property type="entry name" value="YgaP-like_TM"/>
    <property type="match status" value="1"/>
</dbReference>
<dbReference type="AlphaFoldDB" id="A0A0N0LUJ6"/>
<gene>
    <name evidence="3" type="ORF">HPU229334_01810</name>
</gene>
<keyword evidence="1" id="KW-0472">Membrane</keyword>
<dbReference type="Proteomes" id="UP000037997">
    <property type="component" value="Unassembled WGS sequence"/>
</dbReference>
<name>A0A0N0LUJ6_9HELI</name>
<proteinExistence type="predicted"/>
<evidence type="ECO:0000313" key="4">
    <source>
        <dbReference type="Proteomes" id="UP000037997"/>
    </source>
</evidence>
<feature type="domain" description="Inner membrane protein YgaP-like transmembrane" evidence="2">
    <location>
        <begin position="1"/>
        <end position="52"/>
    </location>
</feature>
<sequence>MSNLDKTIRLIIAMILYFIFGFVCQSWWWLISLLPLLSAVYGYCPLYKIFKKVKFFDAGS</sequence>
<keyword evidence="1" id="KW-0812">Transmembrane</keyword>
<evidence type="ECO:0000313" key="3">
    <source>
        <dbReference type="EMBL" id="KPH56479.1"/>
    </source>
</evidence>
<protein>
    <recommendedName>
        <fullName evidence="2">Inner membrane protein YgaP-like transmembrane domain-containing protein</fullName>
    </recommendedName>
</protein>
<organism evidence="3 4">
    <name type="scientific">Helicobacter pullorum</name>
    <dbReference type="NCBI Taxonomy" id="35818"/>
    <lineage>
        <taxon>Bacteria</taxon>
        <taxon>Pseudomonadati</taxon>
        <taxon>Campylobacterota</taxon>
        <taxon>Epsilonproteobacteria</taxon>
        <taxon>Campylobacterales</taxon>
        <taxon>Helicobacteraceae</taxon>
        <taxon>Helicobacter</taxon>
    </lineage>
</organism>
<comment type="caution">
    <text evidence="3">The sequence shown here is derived from an EMBL/GenBank/DDBJ whole genome shotgun (WGS) entry which is preliminary data.</text>
</comment>